<accession>A0AAV0R9Q6</accession>
<proteinExistence type="predicted"/>
<protein>
    <submittedName>
        <fullName evidence="1">Uncharacterized protein</fullName>
    </submittedName>
</protein>
<organism evidence="1 2">
    <name type="scientific">Linum tenue</name>
    <dbReference type="NCBI Taxonomy" id="586396"/>
    <lineage>
        <taxon>Eukaryota</taxon>
        <taxon>Viridiplantae</taxon>
        <taxon>Streptophyta</taxon>
        <taxon>Embryophyta</taxon>
        <taxon>Tracheophyta</taxon>
        <taxon>Spermatophyta</taxon>
        <taxon>Magnoliopsida</taxon>
        <taxon>eudicotyledons</taxon>
        <taxon>Gunneridae</taxon>
        <taxon>Pentapetalae</taxon>
        <taxon>rosids</taxon>
        <taxon>fabids</taxon>
        <taxon>Malpighiales</taxon>
        <taxon>Linaceae</taxon>
        <taxon>Linum</taxon>
    </lineage>
</organism>
<evidence type="ECO:0000313" key="1">
    <source>
        <dbReference type="EMBL" id="CAI0553053.1"/>
    </source>
</evidence>
<reference evidence="1" key="1">
    <citation type="submission" date="2022-08" db="EMBL/GenBank/DDBJ databases">
        <authorList>
            <person name="Gutierrez-Valencia J."/>
        </authorList>
    </citation>
    <scope>NUCLEOTIDE SEQUENCE</scope>
</reference>
<dbReference type="EMBL" id="CAMGYJ010000010">
    <property type="protein sequence ID" value="CAI0553053.1"/>
    <property type="molecule type" value="Genomic_DNA"/>
</dbReference>
<dbReference type="SUPFAM" id="SSF52047">
    <property type="entry name" value="RNI-like"/>
    <property type="match status" value="1"/>
</dbReference>
<dbReference type="AlphaFoldDB" id="A0AAV0R9Q6"/>
<dbReference type="Proteomes" id="UP001154282">
    <property type="component" value="Unassembled WGS sequence"/>
</dbReference>
<evidence type="ECO:0000313" key="2">
    <source>
        <dbReference type="Proteomes" id="UP001154282"/>
    </source>
</evidence>
<sequence>MPKLREIEGLVDLKSLNELVLAGCTSLERLRLIALAADDGLNLKELKVLDIRGCKNLPPGDLSALKANLPSVHIKWPHEPYEDDEPNILLDEVDAVLREMEYEKTNHPEISGSLSHGK</sequence>
<dbReference type="Gene3D" id="3.80.10.10">
    <property type="entry name" value="Ribonuclease Inhibitor"/>
    <property type="match status" value="1"/>
</dbReference>
<comment type="caution">
    <text evidence="1">The sequence shown here is derived from an EMBL/GenBank/DDBJ whole genome shotgun (WGS) entry which is preliminary data.</text>
</comment>
<keyword evidence="2" id="KW-1185">Reference proteome</keyword>
<gene>
    <name evidence="1" type="ORF">LITE_LOCUS46698</name>
</gene>
<dbReference type="InterPro" id="IPR032675">
    <property type="entry name" value="LRR_dom_sf"/>
</dbReference>
<name>A0AAV0R9Q6_9ROSI</name>